<organism evidence="1 3">
    <name type="scientific">Saliniramus fredricksonii</name>
    <dbReference type="NCBI Taxonomy" id="1653334"/>
    <lineage>
        <taxon>Bacteria</taxon>
        <taxon>Pseudomonadati</taxon>
        <taxon>Pseudomonadota</taxon>
        <taxon>Alphaproteobacteria</taxon>
        <taxon>Hyphomicrobiales</taxon>
        <taxon>Salinarimonadaceae</taxon>
        <taxon>Saliniramus</taxon>
    </lineage>
</organism>
<name>A0A0P7XXW2_9HYPH</name>
<reference evidence="1 3" key="1">
    <citation type="submission" date="2015-09" db="EMBL/GenBank/DDBJ databases">
        <title>Identification and resolution of microdiversity through metagenomic sequencing of parallel consortia.</title>
        <authorList>
            <person name="Nelson W.C."/>
            <person name="Romine M.F."/>
            <person name="Lindemann S.R."/>
        </authorList>
    </citation>
    <scope>NUCLEOTIDE SEQUENCE [LARGE SCALE GENOMIC DNA]</scope>
    <source>
        <strain evidence="1">HL-109</strain>
    </source>
</reference>
<gene>
    <name evidence="2" type="ORF">GA0071312_2306</name>
    <name evidence="1" type="ORF">HLUCCO17_02545</name>
</gene>
<reference evidence="2 4" key="2">
    <citation type="submission" date="2016-08" db="EMBL/GenBank/DDBJ databases">
        <authorList>
            <person name="Varghese N."/>
            <person name="Submissions Spin"/>
        </authorList>
    </citation>
    <scope>NUCLEOTIDE SEQUENCE [LARGE SCALE GENOMIC DNA]</scope>
    <source>
        <strain evidence="2 4">HL-109</strain>
    </source>
</reference>
<evidence type="ECO:0000313" key="1">
    <source>
        <dbReference type="EMBL" id="KPQ12467.1"/>
    </source>
</evidence>
<evidence type="ECO:0000313" key="2">
    <source>
        <dbReference type="EMBL" id="SCC81368.1"/>
    </source>
</evidence>
<comment type="caution">
    <text evidence="1">The sequence shown here is derived from an EMBL/GenBank/DDBJ whole genome shotgun (WGS) entry which is preliminary data.</text>
</comment>
<dbReference type="RefSeq" id="WP_074445084.1">
    <property type="nucleotide sequence ID" value="NZ_FMBM01000002.1"/>
</dbReference>
<dbReference type="Proteomes" id="UP000050497">
    <property type="component" value="Unassembled WGS sequence"/>
</dbReference>
<sequence length="107" mass="10627">MTIDGSGLPMRLAALFCALFLLIVPALPVESGPANGAQSASGIDAALTAQPLIIAPAPMEGEEGLGTPAGRSAVPVLSPTCLTVLPAAVPACKRAIAFRARAPPLSV</sequence>
<dbReference type="EMBL" id="FMBM01000002">
    <property type="protein sequence ID" value="SCC81368.1"/>
    <property type="molecule type" value="Genomic_DNA"/>
</dbReference>
<evidence type="ECO:0000313" key="3">
    <source>
        <dbReference type="Proteomes" id="UP000050497"/>
    </source>
</evidence>
<dbReference type="AlphaFoldDB" id="A0A0P7XXW2"/>
<evidence type="ECO:0000313" key="4">
    <source>
        <dbReference type="Proteomes" id="UP000182800"/>
    </source>
</evidence>
<dbReference type="Proteomes" id="UP000182800">
    <property type="component" value="Unassembled WGS sequence"/>
</dbReference>
<keyword evidence="4" id="KW-1185">Reference proteome</keyword>
<dbReference type="EMBL" id="LJSX01000002">
    <property type="protein sequence ID" value="KPQ12467.1"/>
    <property type="molecule type" value="Genomic_DNA"/>
</dbReference>
<accession>A0A0P7XXW2</accession>
<proteinExistence type="predicted"/>
<protein>
    <submittedName>
        <fullName evidence="1">Uncharacterized protein</fullName>
    </submittedName>
</protein>
<dbReference type="STRING" id="1653334.GA0071312_2306"/>